<evidence type="ECO:0000313" key="2">
    <source>
        <dbReference type="EMBL" id="MBA0729332.1"/>
    </source>
</evidence>
<sequence length="143" mass="15990">MCKVEKESVAHLVWDCAFTKMVLQELGVDTVQEVVSFINAYRLEIDMLEGLLVSKPIPDMLEGLLVSKPIPKNVKWDVVKINFDASFQQQTNKSCSRFIARNIEGIVMAVCAYPCESVSSSAMAEARACLQVVTLREELGFKE</sequence>
<dbReference type="AlphaFoldDB" id="A0A7J9AZG2"/>
<dbReference type="EMBL" id="JABEZV010436712">
    <property type="protein sequence ID" value="MBA0729332.1"/>
    <property type="molecule type" value="Genomic_DNA"/>
</dbReference>
<accession>A0A7J9AZG2</accession>
<dbReference type="PANTHER" id="PTHR47074">
    <property type="entry name" value="BNAC02G40300D PROTEIN"/>
    <property type="match status" value="1"/>
</dbReference>
<protein>
    <recommendedName>
        <fullName evidence="1">RNase H type-1 domain-containing protein</fullName>
    </recommendedName>
</protein>
<feature type="domain" description="RNase H type-1" evidence="1">
    <location>
        <begin position="82"/>
        <end position="142"/>
    </location>
</feature>
<evidence type="ECO:0000259" key="1">
    <source>
        <dbReference type="Pfam" id="PF13456"/>
    </source>
</evidence>
<dbReference type="GO" id="GO:0003676">
    <property type="term" value="F:nucleic acid binding"/>
    <property type="evidence" value="ECO:0007669"/>
    <property type="project" value="InterPro"/>
</dbReference>
<comment type="caution">
    <text evidence="2">The sequence shown here is derived from an EMBL/GenBank/DDBJ whole genome shotgun (WGS) entry which is preliminary data.</text>
</comment>
<name>A0A7J9AZG2_9ROSI</name>
<evidence type="ECO:0000313" key="3">
    <source>
        <dbReference type="Proteomes" id="UP000593574"/>
    </source>
</evidence>
<dbReference type="PANTHER" id="PTHR47074:SF61">
    <property type="entry name" value="RNASE H TYPE-1 DOMAIN-CONTAINING PROTEIN"/>
    <property type="match status" value="1"/>
</dbReference>
<reference evidence="2 3" key="1">
    <citation type="journal article" date="2019" name="Genome Biol. Evol.">
        <title>Insights into the evolution of the New World diploid cottons (Gossypium, subgenus Houzingenia) based on genome sequencing.</title>
        <authorList>
            <person name="Grover C.E."/>
            <person name="Arick M.A. 2nd"/>
            <person name="Thrash A."/>
            <person name="Conover J.L."/>
            <person name="Sanders W.S."/>
            <person name="Peterson D.G."/>
            <person name="Frelichowski J.E."/>
            <person name="Scheffler J.A."/>
            <person name="Scheffler B.E."/>
            <person name="Wendel J.F."/>
        </authorList>
    </citation>
    <scope>NUCLEOTIDE SEQUENCE [LARGE SCALE GENOMIC DNA]</scope>
    <source>
        <strain evidence="2">4</strain>
        <tissue evidence="2">Leaf</tissue>
    </source>
</reference>
<gene>
    <name evidence="2" type="ORF">Golax_025699</name>
</gene>
<dbReference type="GO" id="GO:0004523">
    <property type="term" value="F:RNA-DNA hybrid ribonuclease activity"/>
    <property type="evidence" value="ECO:0007669"/>
    <property type="project" value="InterPro"/>
</dbReference>
<dbReference type="InterPro" id="IPR002156">
    <property type="entry name" value="RNaseH_domain"/>
</dbReference>
<organism evidence="2 3">
    <name type="scientific">Gossypium laxum</name>
    <dbReference type="NCBI Taxonomy" id="34288"/>
    <lineage>
        <taxon>Eukaryota</taxon>
        <taxon>Viridiplantae</taxon>
        <taxon>Streptophyta</taxon>
        <taxon>Embryophyta</taxon>
        <taxon>Tracheophyta</taxon>
        <taxon>Spermatophyta</taxon>
        <taxon>Magnoliopsida</taxon>
        <taxon>eudicotyledons</taxon>
        <taxon>Gunneridae</taxon>
        <taxon>Pentapetalae</taxon>
        <taxon>rosids</taxon>
        <taxon>malvids</taxon>
        <taxon>Malvales</taxon>
        <taxon>Malvaceae</taxon>
        <taxon>Malvoideae</taxon>
        <taxon>Gossypium</taxon>
    </lineage>
</organism>
<dbReference type="Proteomes" id="UP000593574">
    <property type="component" value="Unassembled WGS sequence"/>
</dbReference>
<dbReference type="Pfam" id="PF13456">
    <property type="entry name" value="RVT_3"/>
    <property type="match status" value="1"/>
</dbReference>
<dbReference type="InterPro" id="IPR052929">
    <property type="entry name" value="RNase_H-like_EbsB-rel"/>
</dbReference>
<proteinExistence type="predicted"/>
<keyword evidence="3" id="KW-1185">Reference proteome</keyword>
<feature type="non-terminal residue" evidence="2">
    <location>
        <position position="143"/>
    </location>
</feature>